<gene>
    <name evidence="2" type="ORF">NPIL_260191</name>
</gene>
<protein>
    <submittedName>
        <fullName evidence="2">Uncharacterized protein</fullName>
    </submittedName>
</protein>
<reference evidence="2" key="1">
    <citation type="submission" date="2020-08" db="EMBL/GenBank/DDBJ databases">
        <title>Multicomponent nature underlies the extraordinary mechanical properties of spider dragline silk.</title>
        <authorList>
            <person name="Kono N."/>
            <person name="Nakamura H."/>
            <person name="Mori M."/>
            <person name="Yoshida Y."/>
            <person name="Ohtoshi R."/>
            <person name="Malay A.D."/>
            <person name="Moran D.A.P."/>
            <person name="Tomita M."/>
            <person name="Numata K."/>
            <person name="Arakawa K."/>
        </authorList>
    </citation>
    <scope>NUCLEOTIDE SEQUENCE</scope>
</reference>
<keyword evidence="1" id="KW-0472">Membrane</keyword>
<organism evidence="2 3">
    <name type="scientific">Nephila pilipes</name>
    <name type="common">Giant wood spider</name>
    <name type="synonym">Nephila maculata</name>
    <dbReference type="NCBI Taxonomy" id="299642"/>
    <lineage>
        <taxon>Eukaryota</taxon>
        <taxon>Metazoa</taxon>
        <taxon>Ecdysozoa</taxon>
        <taxon>Arthropoda</taxon>
        <taxon>Chelicerata</taxon>
        <taxon>Arachnida</taxon>
        <taxon>Araneae</taxon>
        <taxon>Araneomorphae</taxon>
        <taxon>Entelegynae</taxon>
        <taxon>Araneoidea</taxon>
        <taxon>Nephilidae</taxon>
        <taxon>Nephila</taxon>
    </lineage>
</organism>
<proteinExistence type="predicted"/>
<dbReference type="Proteomes" id="UP000887013">
    <property type="component" value="Unassembled WGS sequence"/>
</dbReference>
<sequence length="133" mass="14314">MGRGWRCAGSGLWGWWLATLVLLAGLLRHHHCHSPGSRNFLFSENMASAAKCCTGISLSTFLTCIPGYVIGLFRIGRAIRPSRGWAVGKVQLIRQVSKGIAANIALILSIASGLSPFTGVLMFSFAGVYFSLE</sequence>
<feature type="transmembrane region" description="Helical" evidence="1">
    <location>
        <begin position="104"/>
        <end position="130"/>
    </location>
</feature>
<evidence type="ECO:0000313" key="3">
    <source>
        <dbReference type="Proteomes" id="UP000887013"/>
    </source>
</evidence>
<keyword evidence="1" id="KW-0812">Transmembrane</keyword>
<name>A0A8X6JYI6_NEPPI</name>
<feature type="transmembrane region" description="Helical" evidence="1">
    <location>
        <begin position="48"/>
        <end position="73"/>
    </location>
</feature>
<evidence type="ECO:0000256" key="1">
    <source>
        <dbReference type="SAM" id="Phobius"/>
    </source>
</evidence>
<accession>A0A8X6JYI6</accession>
<comment type="caution">
    <text evidence="2">The sequence shown here is derived from an EMBL/GenBank/DDBJ whole genome shotgun (WGS) entry which is preliminary data.</text>
</comment>
<feature type="transmembrane region" description="Helical" evidence="1">
    <location>
        <begin position="12"/>
        <end position="28"/>
    </location>
</feature>
<dbReference type="AlphaFoldDB" id="A0A8X6JYI6"/>
<evidence type="ECO:0000313" key="2">
    <source>
        <dbReference type="EMBL" id="GFS45496.1"/>
    </source>
</evidence>
<dbReference type="EMBL" id="BMAW01044577">
    <property type="protein sequence ID" value="GFS45496.1"/>
    <property type="molecule type" value="Genomic_DNA"/>
</dbReference>
<keyword evidence="3" id="KW-1185">Reference proteome</keyword>
<keyword evidence="1" id="KW-1133">Transmembrane helix</keyword>